<evidence type="ECO:0000313" key="1">
    <source>
        <dbReference type="EMBL" id="KKL99098.1"/>
    </source>
</evidence>
<comment type="caution">
    <text evidence="1">The sequence shown here is derived from an EMBL/GenBank/DDBJ whole genome shotgun (WGS) entry which is preliminary data.</text>
</comment>
<accession>A0A0F9GJV6</accession>
<reference evidence="1" key="1">
    <citation type="journal article" date="2015" name="Nature">
        <title>Complex archaea that bridge the gap between prokaryotes and eukaryotes.</title>
        <authorList>
            <person name="Spang A."/>
            <person name="Saw J.H."/>
            <person name="Jorgensen S.L."/>
            <person name="Zaremba-Niedzwiedzka K."/>
            <person name="Martijn J."/>
            <person name="Lind A.E."/>
            <person name="van Eijk R."/>
            <person name="Schleper C."/>
            <person name="Guy L."/>
            <person name="Ettema T.J."/>
        </authorList>
    </citation>
    <scope>NUCLEOTIDE SEQUENCE</scope>
</reference>
<gene>
    <name evidence="1" type="ORF">LCGC14_1817850</name>
</gene>
<dbReference type="AlphaFoldDB" id="A0A0F9GJV6"/>
<dbReference type="EMBL" id="LAZR01017755">
    <property type="protein sequence ID" value="KKL99098.1"/>
    <property type="molecule type" value="Genomic_DNA"/>
</dbReference>
<proteinExistence type="predicted"/>
<name>A0A0F9GJV6_9ZZZZ</name>
<protein>
    <submittedName>
        <fullName evidence="1">Uncharacterized protein</fullName>
    </submittedName>
</protein>
<sequence>MIIADRITIKNLKRRIEHINKNLAKNRVKRRIGLGQRYGRKYIDVYDSKGRQRGDALASGRSGEVYEYLGGMQKSLNMISDAKYRRKQKKK</sequence>
<organism evidence="1">
    <name type="scientific">marine sediment metagenome</name>
    <dbReference type="NCBI Taxonomy" id="412755"/>
    <lineage>
        <taxon>unclassified sequences</taxon>
        <taxon>metagenomes</taxon>
        <taxon>ecological metagenomes</taxon>
    </lineage>
</organism>